<dbReference type="EMBL" id="ADZX01000856">
    <property type="protein sequence ID" value="EFK95177.1"/>
    <property type="molecule type" value="Genomic_DNA"/>
</dbReference>
<gene>
    <name evidence="2" type="ORF">LDC_2815</name>
</gene>
<name>D9PMN7_9ZZZZ</name>
<sequence length="133" mass="15029">MRISSLALSLFLAAAVNAQAGEFIKNGADYVKAADWKAMKTVTVQLFDHDYDPKELRLKANQPYKIELVNTGDADHYYTSPDFFKSVAWRKLMVNKNAEIKVDYVNAVEILKKGQLDLYVVPVNKGTYTVFCT</sequence>
<dbReference type="AlphaFoldDB" id="D9PMN7"/>
<evidence type="ECO:0000259" key="1">
    <source>
        <dbReference type="Pfam" id="PF13473"/>
    </source>
</evidence>
<dbReference type="InterPro" id="IPR028096">
    <property type="entry name" value="EfeO_Cupredoxin"/>
</dbReference>
<feature type="non-terminal residue" evidence="2">
    <location>
        <position position="133"/>
    </location>
</feature>
<organism evidence="2">
    <name type="scientific">sediment metagenome</name>
    <dbReference type="NCBI Taxonomy" id="749907"/>
    <lineage>
        <taxon>unclassified sequences</taxon>
        <taxon>metagenomes</taxon>
        <taxon>ecological metagenomes</taxon>
    </lineage>
</organism>
<dbReference type="SUPFAM" id="SSF49503">
    <property type="entry name" value="Cupredoxins"/>
    <property type="match status" value="1"/>
</dbReference>
<reference evidence="2" key="1">
    <citation type="submission" date="2010-07" db="EMBL/GenBank/DDBJ databases">
        <authorList>
            <consortium name="CONSOLIDER consortium CSD2007-00005"/>
            <person name="Guazzaroni M.-E."/>
            <person name="Richter M."/>
            <person name="Garcia-Salamanca A."/>
            <person name="Yarza P."/>
            <person name="Ferrer M."/>
        </authorList>
    </citation>
    <scope>NUCLEOTIDE SEQUENCE</scope>
</reference>
<comment type="caution">
    <text evidence="2">The sequence shown here is derived from an EMBL/GenBank/DDBJ whole genome shotgun (WGS) entry which is preliminary data.</text>
</comment>
<dbReference type="InterPro" id="IPR008972">
    <property type="entry name" value="Cupredoxin"/>
</dbReference>
<dbReference type="Gene3D" id="2.60.40.420">
    <property type="entry name" value="Cupredoxins - blue copper proteins"/>
    <property type="match status" value="1"/>
</dbReference>
<feature type="domain" description="EfeO-type cupredoxin-like" evidence="1">
    <location>
        <begin position="34"/>
        <end position="132"/>
    </location>
</feature>
<protein>
    <recommendedName>
        <fullName evidence="1">EfeO-type cupredoxin-like domain-containing protein</fullName>
    </recommendedName>
</protein>
<reference evidence="2" key="2">
    <citation type="journal article" date="2011" name="Microb. Ecol.">
        <title>Taxonomic and Functional Metagenomic Profiling of the Microbial Community in the Anoxic Sediment of a Sub-saline Shallow Lake (Laguna de Carrizo, Central Spain).</title>
        <authorList>
            <person name="Ferrer M."/>
            <person name="Guazzaroni M.E."/>
            <person name="Richter M."/>
            <person name="Garcia-Salamanca A."/>
            <person name="Yarza P."/>
            <person name="Suarez-Suarez A."/>
            <person name="Solano J."/>
            <person name="Alcaide M."/>
            <person name="van Dillewijn P."/>
            <person name="Molina-Henares M.A."/>
            <person name="Lopez-Cortes N."/>
            <person name="Al-Ramahi Y."/>
            <person name="Guerrero C."/>
            <person name="Acosta A."/>
            <person name="de Eugenio L.I."/>
            <person name="Martinez V."/>
            <person name="Marques S."/>
            <person name="Rojo F."/>
            <person name="Santero E."/>
            <person name="Genilloud O."/>
            <person name="Perez-Perez J."/>
            <person name="Rossello-Mora R."/>
            <person name="Ramos J.L."/>
        </authorList>
    </citation>
    <scope>NUCLEOTIDE SEQUENCE</scope>
</reference>
<proteinExistence type="predicted"/>
<evidence type="ECO:0000313" key="2">
    <source>
        <dbReference type="EMBL" id="EFK95177.1"/>
    </source>
</evidence>
<accession>D9PMN7</accession>
<dbReference type="Pfam" id="PF13473">
    <property type="entry name" value="Cupredoxin_1"/>
    <property type="match status" value="1"/>
</dbReference>